<keyword evidence="2" id="KW-1015">Disulfide bond</keyword>
<feature type="chain" id="PRO_5039904469" evidence="4">
    <location>
        <begin position="19"/>
        <end position="133"/>
    </location>
</feature>
<dbReference type="GeneID" id="107326790"/>
<dbReference type="GO" id="GO:0003796">
    <property type="term" value="F:lysozyme activity"/>
    <property type="evidence" value="ECO:0007669"/>
    <property type="project" value="InterPro"/>
</dbReference>
<dbReference type="AlphaFoldDB" id="A0A9F5JDD1"/>
<evidence type="ECO:0000256" key="3">
    <source>
        <dbReference type="RuleBase" id="RU004440"/>
    </source>
</evidence>
<dbReference type="RefSeq" id="XP_025033333.1">
    <property type="nucleotide sequence ID" value="XM_025177565.1"/>
</dbReference>
<sequence length="133" mass="14641">MKALVLTLLFLLLPASEAKVFNRWELASVLKQLGLAGYRGYDLDNWLCMSYHESGYSTQVVGPPNLDGSRNYGIFQINSRWWCNNYQGITANGCNTPCSGLPGETTAKGEICQNGLGTAVSEVHDPAFLFIFL</sequence>
<dbReference type="OrthoDB" id="17373at2759"/>
<dbReference type="FunFam" id="1.10.530.10:FF:000001">
    <property type="entry name" value="Lysozyme C"/>
    <property type="match status" value="1"/>
</dbReference>
<dbReference type="PROSITE" id="PS51348">
    <property type="entry name" value="GLYCOSYL_HYDROL_F22_2"/>
    <property type="match status" value="1"/>
</dbReference>
<accession>A0A9F5JDD1</accession>
<evidence type="ECO:0000256" key="2">
    <source>
        <dbReference type="ARBA" id="ARBA00023157"/>
    </source>
</evidence>
<protein>
    <submittedName>
        <fullName evidence="6">Lysozyme C-1-like</fullName>
    </submittedName>
</protein>
<dbReference type="Gene3D" id="1.10.530.10">
    <property type="match status" value="1"/>
</dbReference>
<reference evidence="6" key="1">
    <citation type="submission" date="2025-08" db="UniProtKB">
        <authorList>
            <consortium name="RefSeq"/>
        </authorList>
    </citation>
    <scope>IDENTIFICATION</scope>
    <source>
        <tissue evidence="6">Liver</tissue>
    </source>
</reference>
<evidence type="ECO:0000313" key="5">
    <source>
        <dbReference type="Proteomes" id="UP000695026"/>
    </source>
</evidence>
<name>A0A9F5JDD1_PYTBI</name>
<evidence type="ECO:0000313" key="6">
    <source>
        <dbReference type="RefSeq" id="XP_025033333.1"/>
    </source>
</evidence>
<dbReference type="SMART" id="SM00263">
    <property type="entry name" value="LYZ1"/>
    <property type="match status" value="1"/>
</dbReference>
<dbReference type="PANTHER" id="PTHR11407:SF69">
    <property type="entry name" value="LYSOZYME C, MILK ISOZYME"/>
    <property type="match status" value="1"/>
</dbReference>
<dbReference type="KEGG" id="pbi:107326790"/>
<feature type="signal peptide" evidence="4">
    <location>
        <begin position="1"/>
        <end position="18"/>
    </location>
</feature>
<dbReference type="OMA" id="LCMAFHE"/>
<dbReference type="InterPro" id="IPR001916">
    <property type="entry name" value="Glyco_hydro_22"/>
</dbReference>
<dbReference type="Proteomes" id="UP000695026">
    <property type="component" value="Unplaced"/>
</dbReference>
<evidence type="ECO:0000256" key="1">
    <source>
        <dbReference type="ARBA" id="ARBA00010859"/>
    </source>
</evidence>
<organism evidence="5 6">
    <name type="scientific">Python bivittatus</name>
    <name type="common">Burmese python</name>
    <name type="synonym">Python molurus bivittatus</name>
    <dbReference type="NCBI Taxonomy" id="176946"/>
    <lineage>
        <taxon>Eukaryota</taxon>
        <taxon>Metazoa</taxon>
        <taxon>Chordata</taxon>
        <taxon>Craniata</taxon>
        <taxon>Vertebrata</taxon>
        <taxon>Euteleostomi</taxon>
        <taxon>Lepidosauria</taxon>
        <taxon>Squamata</taxon>
        <taxon>Bifurcata</taxon>
        <taxon>Unidentata</taxon>
        <taxon>Episquamata</taxon>
        <taxon>Toxicofera</taxon>
        <taxon>Serpentes</taxon>
        <taxon>Henophidia</taxon>
        <taxon>Pythonidae</taxon>
        <taxon>Python</taxon>
    </lineage>
</organism>
<comment type="similarity">
    <text evidence="1 3">Belongs to the glycosyl hydrolase 22 family.</text>
</comment>
<keyword evidence="5" id="KW-1185">Reference proteome</keyword>
<dbReference type="Pfam" id="PF00062">
    <property type="entry name" value="Lys"/>
    <property type="match status" value="1"/>
</dbReference>
<gene>
    <name evidence="6" type="primary">LOC107326790</name>
</gene>
<evidence type="ECO:0000256" key="4">
    <source>
        <dbReference type="SAM" id="SignalP"/>
    </source>
</evidence>
<dbReference type="PRINTS" id="PR00137">
    <property type="entry name" value="LYSOZYME"/>
</dbReference>
<proteinExistence type="inferred from homology"/>
<dbReference type="PRINTS" id="PR00135">
    <property type="entry name" value="LYZLACT"/>
</dbReference>
<dbReference type="InterPro" id="IPR023346">
    <property type="entry name" value="Lysozyme-like_dom_sf"/>
</dbReference>
<dbReference type="PANTHER" id="PTHR11407">
    <property type="entry name" value="LYSOZYME C"/>
    <property type="match status" value="1"/>
</dbReference>
<keyword evidence="4" id="KW-0732">Signal</keyword>
<dbReference type="SUPFAM" id="SSF53955">
    <property type="entry name" value="Lysozyme-like"/>
    <property type="match status" value="1"/>
</dbReference>
<dbReference type="InterPro" id="IPR000974">
    <property type="entry name" value="Glyco_hydro_22_lys"/>
</dbReference>